<dbReference type="AlphaFoldDB" id="A0A0H4T0X6"/>
<gene>
    <name evidence="5" type="primary">rpl6</name>
</gene>
<organism evidence="7">
    <name type="scientific">uncultured euryarchaeote Rifle_16ft_4_minimus_1523</name>
    <dbReference type="NCBI Taxonomy" id="1665189"/>
    <lineage>
        <taxon>Archaea</taxon>
        <taxon>Methanobacteriati</taxon>
        <taxon>Methanobacteriota</taxon>
        <taxon>environmental samples</taxon>
    </lineage>
</organism>
<keyword evidence="4 5" id="KW-0687">Ribonucleoprotein</keyword>
<feature type="domain" description="Large ribosomal subunit protein uL6 alpha-beta" evidence="6">
    <location>
        <begin position="9"/>
        <end position="81"/>
    </location>
</feature>
<evidence type="ECO:0000256" key="2">
    <source>
        <dbReference type="ARBA" id="ARBA00022884"/>
    </source>
</evidence>
<dbReference type="PANTHER" id="PTHR11655">
    <property type="entry name" value="60S/50S RIBOSOMAL PROTEIN L6/L9"/>
    <property type="match status" value="1"/>
</dbReference>
<keyword evidence="2 5" id="KW-0694">RNA-binding</keyword>
<dbReference type="GO" id="GO:0002181">
    <property type="term" value="P:cytoplasmic translation"/>
    <property type="evidence" value="ECO:0007669"/>
    <property type="project" value="TreeGrafter"/>
</dbReference>
<accession>A0A0H4T0X6</accession>
<comment type="subunit">
    <text evidence="5">Part of the 50S ribosomal subunit.</text>
</comment>
<evidence type="ECO:0000259" key="6">
    <source>
        <dbReference type="Pfam" id="PF00347"/>
    </source>
</evidence>
<dbReference type="GO" id="GO:0003735">
    <property type="term" value="F:structural constituent of ribosome"/>
    <property type="evidence" value="ECO:0007669"/>
    <property type="project" value="UniProtKB-UniRule"/>
</dbReference>
<dbReference type="FunFam" id="3.90.930.12:FF:000008">
    <property type="entry name" value="50S ribosomal protein L6"/>
    <property type="match status" value="1"/>
</dbReference>
<comment type="function">
    <text evidence="5">This protein binds to the 23S rRNA, and is important in its secondary structure. It is located near the subunit interface in the base of the L7/L12 stalk, and near the tRNA binding site of the peptidyltransferase center.</text>
</comment>
<reference evidence="7" key="1">
    <citation type="journal article" date="2015" name="ISME J.">
        <title>Aquifer environment selects for microbial species cohorts in sediment and groundwater.</title>
        <authorList>
            <person name="Hug L.A."/>
            <person name="Thomas B.C."/>
            <person name="Brown C.T."/>
            <person name="Frischkorn K.R."/>
            <person name="Williams K.H."/>
            <person name="Tringe S.G."/>
            <person name="Banfield J.F."/>
        </authorList>
    </citation>
    <scope>NUCLEOTIDE SEQUENCE</scope>
</reference>
<dbReference type="NCBIfam" id="TIGR03653">
    <property type="entry name" value="uL6_arch"/>
    <property type="match status" value="1"/>
</dbReference>
<evidence type="ECO:0000256" key="5">
    <source>
        <dbReference type="HAMAP-Rule" id="MF_01365"/>
    </source>
</evidence>
<keyword evidence="3 5" id="KW-0689">Ribosomal protein</keyword>
<protein>
    <recommendedName>
        <fullName evidence="5">Large ribosomal subunit protein uL6</fullName>
    </recommendedName>
</protein>
<dbReference type="SUPFAM" id="SSF56053">
    <property type="entry name" value="Ribosomal protein L6"/>
    <property type="match status" value="2"/>
</dbReference>
<evidence type="ECO:0000256" key="4">
    <source>
        <dbReference type="ARBA" id="ARBA00023274"/>
    </source>
</evidence>
<dbReference type="HAMAP" id="MF_01365_A">
    <property type="entry name" value="Ribosomal_uL6_A"/>
    <property type="match status" value="1"/>
</dbReference>
<dbReference type="InterPro" id="IPR036789">
    <property type="entry name" value="Ribosomal_uL6-like_a/b-dom_sf"/>
</dbReference>
<dbReference type="InterPro" id="IPR000702">
    <property type="entry name" value="Ribosomal_uL6-like"/>
</dbReference>
<dbReference type="PIRSF" id="PIRSF002162">
    <property type="entry name" value="Ribosomal_L6"/>
    <property type="match status" value="1"/>
</dbReference>
<feature type="domain" description="Large ribosomal subunit protein uL6 alpha-beta" evidence="6">
    <location>
        <begin position="93"/>
        <end position="167"/>
    </location>
</feature>
<evidence type="ECO:0000256" key="1">
    <source>
        <dbReference type="ARBA" id="ARBA00022730"/>
    </source>
</evidence>
<dbReference type="InterPro" id="IPR019907">
    <property type="entry name" value="Ribosomal_uL6_arc"/>
</dbReference>
<evidence type="ECO:0000256" key="3">
    <source>
        <dbReference type="ARBA" id="ARBA00022980"/>
    </source>
</evidence>
<proteinExistence type="inferred from homology"/>
<dbReference type="NCBIfam" id="NF004037">
    <property type="entry name" value="PRK05518.1"/>
    <property type="match status" value="1"/>
</dbReference>
<dbReference type="PANTHER" id="PTHR11655:SF16">
    <property type="entry name" value="60S RIBOSOMAL PROTEIN L9"/>
    <property type="match status" value="1"/>
</dbReference>
<name>A0A0H4T0X6_9EURY</name>
<dbReference type="EMBL" id="KT006955">
    <property type="protein sequence ID" value="AKQ01211.1"/>
    <property type="molecule type" value="Genomic_DNA"/>
</dbReference>
<dbReference type="Pfam" id="PF00347">
    <property type="entry name" value="Ribosomal_L6"/>
    <property type="match status" value="2"/>
</dbReference>
<dbReference type="InterPro" id="IPR020040">
    <property type="entry name" value="Ribosomal_uL6_a/b-dom"/>
</dbReference>
<sequence>METKRIIGIPEGVSVAIDNMNVSVSGPQGQLERELWYPGITIKKVDSEVVVETGMQRREQLAMLGTFESHLKNMITGVSKGYEYKMKVVYSHFPIQLKAEGNQVMIGNFLGEKKARKANILGNTKVAVKGDQVIISGINKEDVGQTAANIRMATKIKRFDPRVFQDGVYLVERGEQHGR</sequence>
<keyword evidence="1 5" id="KW-0699">rRNA-binding</keyword>
<comment type="similarity">
    <text evidence="5">Belongs to the universal ribosomal protein uL6 family.</text>
</comment>
<dbReference type="Gene3D" id="3.90.930.12">
    <property type="entry name" value="Ribosomal protein L6, alpha-beta domain"/>
    <property type="match status" value="2"/>
</dbReference>
<dbReference type="GO" id="GO:0022625">
    <property type="term" value="C:cytosolic large ribosomal subunit"/>
    <property type="evidence" value="ECO:0007669"/>
    <property type="project" value="UniProtKB-UniRule"/>
</dbReference>
<evidence type="ECO:0000313" key="7">
    <source>
        <dbReference type="EMBL" id="AKQ01211.1"/>
    </source>
</evidence>
<dbReference type="GO" id="GO:0019843">
    <property type="term" value="F:rRNA binding"/>
    <property type="evidence" value="ECO:0007669"/>
    <property type="project" value="UniProtKB-UniRule"/>
</dbReference>